<feature type="chain" id="PRO_5040343925" description="Reverse transcriptase Ty1/copia-type domain-containing protein" evidence="1">
    <location>
        <begin position="19"/>
        <end position="60"/>
    </location>
</feature>
<organism evidence="2 3">
    <name type="scientific">Striga hermonthica</name>
    <name type="common">Purple witchweed</name>
    <name type="synonym">Buchnera hermonthica</name>
    <dbReference type="NCBI Taxonomy" id="68872"/>
    <lineage>
        <taxon>Eukaryota</taxon>
        <taxon>Viridiplantae</taxon>
        <taxon>Streptophyta</taxon>
        <taxon>Embryophyta</taxon>
        <taxon>Tracheophyta</taxon>
        <taxon>Spermatophyta</taxon>
        <taxon>Magnoliopsida</taxon>
        <taxon>eudicotyledons</taxon>
        <taxon>Gunneridae</taxon>
        <taxon>Pentapetalae</taxon>
        <taxon>asterids</taxon>
        <taxon>lamiids</taxon>
        <taxon>Lamiales</taxon>
        <taxon>Orobanchaceae</taxon>
        <taxon>Buchnereae</taxon>
        <taxon>Striga</taxon>
    </lineage>
</organism>
<feature type="signal peptide" evidence="1">
    <location>
        <begin position="1"/>
        <end position="18"/>
    </location>
</feature>
<keyword evidence="3" id="KW-1185">Reference proteome</keyword>
<evidence type="ECO:0000256" key="1">
    <source>
        <dbReference type="SAM" id="SignalP"/>
    </source>
</evidence>
<evidence type="ECO:0008006" key="4">
    <source>
        <dbReference type="Google" id="ProtNLM"/>
    </source>
</evidence>
<feature type="non-terminal residue" evidence="2">
    <location>
        <position position="60"/>
    </location>
</feature>
<evidence type="ECO:0000313" key="2">
    <source>
        <dbReference type="EMBL" id="CAA0838975.1"/>
    </source>
</evidence>
<proteinExistence type="predicted"/>
<dbReference type="EMBL" id="CACSLK010031421">
    <property type="protein sequence ID" value="CAA0838975.1"/>
    <property type="molecule type" value="Genomic_DNA"/>
</dbReference>
<dbReference type="AlphaFoldDB" id="A0A9N7NVC6"/>
<sequence length="60" mass="6901">FFTTGILIIIVKVWLSKQFDMKDLGEAGHILGIKVVRDRKKRMLCLSQSSYIETVLARFS</sequence>
<name>A0A9N7NVC6_STRHE</name>
<evidence type="ECO:0000313" key="3">
    <source>
        <dbReference type="Proteomes" id="UP001153555"/>
    </source>
</evidence>
<keyword evidence="1" id="KW-0732">Signal</keyword>
<dbReference type="OrthoDB" id="1692315at2759"/>
<accession>A0A9N7NVC6</accession>
<protein>
    <recommendedName>
        <fullName evidence="4">Reverse transcriptase Ty1/copia-type domain-containing protein</fullName>
    </recommendedName>
</protein>
<dbReference type="Proteomes" id="UP001153555">
    <property type="component" value="Unassembled WGS sequence"/>
</dbReference>
<reference evidence="2" key="1">
    <citation type="submission" date="2019-12" db="EMBL/GenBank/DDBJ databases">
        <authorList>
            <person name="Scholes J."/>
        </authorList>
    </citation>
    <scope>NUCLEOTIDE SEQUENCE</scope>
</reference>
<gene>
    <name evidence="2" type="ORF">SHERM_05546</name>
</gene>
<comment type="caution">
    <text evidence="2">The sequence shown here is derived from an EMBL/GenBank/DDBJ whole genome shotgun (WGS) entry which is preliminary data.</text>
</comment>
<feature type="non-terminal residue" evidence="2">
    <location>
        <position position="1"/>
    </location>
</feature>